<feature type="domain" description="TauD/TfdA-like" evidence="3">
    <location>
        <begin position="34"/>
        <end position="250"/>
    </location>
</feature>
<evidence type="ECO:0000313" key="4">
    <source>
        <dbReference type="EMBL" id="RFU84173.1"/>
    </source>
</evidence>
<reference evidence="4 5" key="1">
    <citation type="submission" date="2018-08" db="EMBL/GenBank/DDBJ databases">
        <title>Isolation, diversity and antifungal activity of Actinobacteria from wheat.</title>
        <authorList>
            <person name="Han C."/>
        </authorList>
    </citation>
    <scope>NUCLEOTIDE SEQUENCE [LARGE SCALE GENOMIC DNA]</scope>
    <source>
        <strain evidence="4 5">NEAU-YY421</strain>
    </source>
</reference>
<dbReference type="Pfam" id="PF02668">
    <property type="entry name" value="TauD"/>
    <property type="match status" value="1"/>
</dbReference>
<keyword evidence="2" id="KW-0408">Iron</keyword>
<proteinExistence type="predicted"/>
<dbReference type="AlphaFoldDB" id="A0A372M0Z1"/>
<dbReference type="InterPro" id="IPR042098">
    <property type="entry name" value="TauD-like_sf"/>
</dbReference>
<dbReference type="SUPFAM" id="SSF51197">
    <property type="entry name" value="Clavaminate synthase-like"/>
    <property type="match status" value="1"/>
</dbReference>
<dbReference type="EMBL" id="QUAK01000124">
    <property type="protein sequence ID" value="RFU84173.1"/>
    <property type="molecule type" value="Genomic_DNA"/>
</dbReference>
<comment type="caution">
    <text evidence="4">The sequence shown here is derived from an EMBL/GenBank/DDBJ whole genome shotgun (WGS) entry which is preliminary data.</text>
</comment>
<dbReference type="OrthoDB" id="9769888at2"/>
<name>A0A372M0Z1_9ACTN</name>
<keyword evidence="1" id="KW-0560">Oxidoreductase</keyword>
<keyword evidence="5" id="KW-1185">Reference proteome</keyword>
<dbReference type="GO" id="GO:0016491">
    <property type="term" value="F:oxidoreductase activity"/>
    <property type="evidence" value="ECO:0007669"/>
    <property type="project" value="UniProtKB-KW"/>
</dbReference>
<protein>
    <recommendedName>
        <fullName evidence="3">TauD/TfdA-like domain-containing protein</fullName>
    </recommendedName>
</protein>
<organism evidence="4 5">
    <name type="scientific">Streptomyces triticagri</name>
    <dbReference type="NCBI Taxonomy" id="2293568"/>
    <lineage>
        <taxon>Bacteria</taxon>
        <taxon>Bacillati</taxon>
        <taxon>Actinomycetota</taxon>
        <taxon>Actinomycetes</taxon>
        <taxon>Kitasatosporales</taxon>
        <taxon>Streptomycetaceae</taxon>
        <taxon>Streptomyces</taxon>
    </lineage>
</organism>
<evidence type="ECO:0000259" key="3">
    <source>
        <dbReference type="Pfam" id="PF02668"/>
    </source>
</evidence>
<sequence length="263" mass="28671">MDSHINGSSARTASPTAALVPPRVDGARIGKAPELLAQSGALILSEFGTSADDLVVAAARVLGSRLREVYPLRLRASEGSGPVHLHADSLDLVVDRAGVLERRRHPDEDCVLVQCVRPAPQGGDSFAVDGYRLIDDITAADPLLGEFLTGCDVDLYGGWSGLRGLPAVPRVARLVEYTRAGRRIVRNTDGVVPLHRDPRAAHIQDMLVRFREVVRGHEPQLPRFRLEEGDILVLDNYRSWHGRDAHEGDRAVRILTLRTDAAA</sequence>
<evidence type="ECO:0000256" key="1">
    <source>
        <dbReference type="ARBA" id="ARBA00023002"/>
    </source>
</evidence>
<dbReference type="Proteomes" id="UP000263094">
    <property type="component" value="Unassembled WGS sequence"/>
</dbReference>
<evidence type="ECO:0000256" key="2">
    <source>
        <dbReference type="ARBA" id="ARBA00023004"/>
    </source>
</evidence>
<dbReference type="RefSeq" id="WP_128558265.1">
    <property type="nucleotide sequence ID" value="NZ_QUAK01000124.1"/>
</dbReference>
<accession>A0A372M0Z1</accession>
<dbReference type="InterPro" id="IPR003819">
    <property type="entry name" value="TauD/TfdA-like"/>
</dbReference>
<evidence type="ECO:0000313" key="5">
    <source>
        <dbReference type="Proteomes" id="UP000263094"/>
    </source>
</evidence>
<dbReference type="Gene3D" id="3.60.130.10">
    <property type="entry name" value="Clavaminate synthase-like"/>
    <property type="match status" value="1"/>
</dbReference>
<gene>
    <name evidence="4" type="ORF">DY218_24130</name>
</gene>